<dbReference type="EMBL" id="UOGL01000401">
    <property type="protein sequence ID" value="VAX40104.1"/>
    <property type="molecule type" value="Genomic_DNA"/>
</dbReference>
<evidence type="ECO:0000313" key="2">
    <source>
        <dbReference type="EMBL" id="VAX40104.1"/>
    </source>
</evidence>
<dbReference type="PANTHER" id="PTHR37692:SF1">
    <property type="entry name" value="DUF420 DOMAIN-CONTAINING PROTEIN"/>
    <property type="match status" value="1"/>
</dbReference>
<feature type="transmembrane region" description="Helical" evidence="1">
    <location>
        <begin position="94"/>
        <end position="117"/>
    </location>
</feature>
<keyword evidence="1" id="KW-0812">Transmembrane</keyword>
<sequence>MIYSDDYLLMNIPLWVNSLPAIDAVLNSISTLLLLTGYLLIKKNKKEAHKKVMLSAFAVSVVFLACYLTHHAALHYYTGSGSKKFPLENPWRPLYLTILFSHIVLAATVPVLAIITIRRAWKKDWIKHRSIAKITFPIWLYVSITGVVIYFMLYHL</sequence>
<proteinExistence type="predicted"/>
<name>A0A3B1DVA0_9ZZZZ</name>
<dbReference type="PANTHER" id="PTHR37692">
    <property type="entry name" value="HYPOTHETICAL MEMBRANE SPANNING PROTEIN"/>
    <property type="match status" value="1"/>
</dbReference>
<dbReference type="Pfam" id="PF04238">
    <property type="entry name" value="DUF420"/>
    <property type="match status" value="1"/>
</dbReference>
<dbReference type="InterPro" id="IPR007352">
    <property type="entry name" value="DUF420"/>
</dbReference>
<accession>A0A3B1DVA0</accession>
<keyword evidence="1" id="KW-1133">Transmembrane helix</keyword>
<gene>
    <name evidence="2" type="ORF">MNBD_PLANCTO02-1705</name>
</gene>
<dbReference type="AlphaFoldDB" id="A0A3B1DVA0"/>
<reference evidence="2" key="1">
    <citation type="submission" date="2018-06" db="EMBL/GenBank/DDBJ databases">
        <authorList>
            <person name="Zhirakovskaya E."/>
        </authorList>
    </citation>
    <scope>NUCLEOTIDE SEQUENCE</scope>
</reference>
<organism evidence="2">
    <name type="scientific">hydrothermal vent metagenome</name>
    <dbReference type="NCBI Taxonomy" id="652676"/>
    <lineage>
        <taxon>unclassified sequences</taxon>
        <taxon>metagenomes</taxon>
        <taxon>ecological metagenomes</taxon>
    </lineage>
</organism>
<keyword evidence="1" id="KW-0472">Membrane</keyword>
<feature type="transmembrane region" description="Helical" evidence="1">
    <location>
        <begin position="138"/>
        <end position="155"/>
    </location>
</feature>
<feature type="transmembrane region" description="Helical" evidence="1">
    <location>
        <begin position="20"/>
        <end position="41"/>
    </location>
</feature>
<protein>
    <submittedName>
        <fullName evidence="2">Terminal oxidase biogenesis protein CtaM, putative heme A, heme O chaperone</fullName>
    </submittedName>
</protein>
<feature type="transmembrane region" description="Helical" evidence="1">
    <location>
        <begin position="53"/>
        <end position="74"/>
    </location>
</feature>
<evidence type="ECO:0000256" key="1">
    <source>
        <dbReference type="SAM" id="Phobius"/>
    </source>
</evidence>